<organism evidence="1 2">
    <name type="scientific">Ustilaginoidea virens</name>
    <name type="common">Rice false smut fungus</name>
    <name type="synonym">Villosiclava virens</name>
    <dbReference type="NCBI Taxonomy" id="1159556"/>
    <lineage>
        <taxon>Eukaryota</taxon>
        <taxon>Fungi</taxon>
        <taxon>Dikarya</taxon>
        <taxon>Ascomycota</taxon>
        <taxon>Pezizomycotina</taxon>
        <taxon>Sordariomycetes</taxon>
        <taxon>Hypocreomycetidae</taxon>
        <taxon>Hypocreales</taxon>
        <taxon>Clavicipitaceae</taxon>
        <taxon>Ustilaginoidea</taxon>
    </lineage>
</organism>
<proteinExistence type="predicted"/>
<evidence type="ECO:0000313" key="2">
    <source>
        <dbReference type="Proteomes" id="UP000054053"/>
    </source>
</evidence>
<dbReference type="EMBL" id="BBTG02000030">
    <property type="protein sequence ID" value="GAO16897.1"/>
    <property type="molecule type" value="Genomic_DNA"/>
</dbReference>
<reference evidence="2" key="1">
    <citation type="journal article" date="2016" name="Genome Announc.">
        <title>Genome sequence of Ustilaginoidea virens IPU010, a rice pathogenic fungus causing false smut.</title>
        <authorList>
            <person name="Kumagai T."/>
            <person name="Ishii T."/>
            <person name="Terai G."/>
            <person name="Umemura M."/>
            <person name="Machida M."/>
            <person name="Asai K."/>
        </authorList>
    </citation>
    <scope>NUCLEOTIDE SEQUENCE [LARGE SCALE GENOMIC DNA]</scope>
    <source>
        <strain evidence="2">IPU010</strain>
    </source>
</reference>
<evidence type="ECO:0000313" key="1">
    <source>
        <dbReference type="EMBL" id="GAO16897.1"/>
    </source>
</evidence>
<name>A0A1B5L331_USTVR</name>
<dbReference type="AlphaFoldDB" id="A0A1B5L331"/>
<sequence length="73" mass="7047">MVGRTELVVLGVGVDDVGVVERAAEAGSSDGLPWVSLADDAAGPAPVVEGIGVEAGAVTSLLATTAKLCDALG</sequence>
<protein>
    <submittedName>
        <fullName evidence="1">Uncharacterized protein</fullName>
    </submittedName>
</protein>
<gene>
    <name evidence="1" type="ORF">UVI_02046630</name>
</gene>
<accession>A0A1B5L331</accession>
<comment type="caution">
    <text evidence="1">The sequence shown here is derived from an EMBL/GenBank/DDBJ whole genome shotgun (WGS) entry which is preliminary data.</text>
</comment>
<dbReference type="Proteomes" id="UP000054053">
    <property type="component" value="Unassembled WGS sequence"/>
</dbReference>